<evidence type="ECO:0000313" key="7">
    <source>
        <dbReference type="Ensembl" id="ENSFCTP00005032999.1"/>
    </source>
</evidence>
<evidence type="ECO:0000256" key="5">
    <source>
        <dbReference type="ARBA" id="ARBA00046623"/>
    </source>
</evidence>
<dbReference type="Proteomes" id="UP000823872">
    <property type="component" value="Chromosome C2"/>
</dbReference>
<evidence type="ECO:0000256" key="2">
    <source>
        <dbReference type="ARBA" id="ARBA00022980"/>
    </source>
</evidence>
<dbReference type="InterPro" id="IPR024794">
    <property type="entry name" value="Rbsml_eL15_core_dom_sf"/>
</dbReference>
<evidence type="ECO:0000313" key="8">
    <source>
        <dbReference type="Proteomes" id="UP000823872"/>
    </source>
</evidence>
<proteinExistence type="inferred from homology"/>
<dbReference type="SUPFAM" id="SSF54189">
    <property type="entry name" value="Ribosomal proteins S24e, L23 and L15e"/>
    <property type="match status" value="1"/>
</dbReference>
<dbReference type="SMART" id="SM01384">
    <property type="entry name" value="Ribosomal_L15e"/>
    <property type="match status" value="1"/>
</dbReference>
<reference evidence="7" key="2">
    <citation type="submission" date="2011-09" db="EMBL/GenBank/DDBJ databases">
        <title>Sequence assembly of the Felis catus genome version 6.2.</title>
        <authorList>
            <person name="Hillier L.W."/>
            <person name="Warren W."/>
            <person name="Obrien S."/>
            <person name="Wilson R.K."/>
        </authorList>
    </citation>
    <scope>NUCLEOTIDE SEQUENCE [LARGE SCALE GENOMIC DNA]</scope>
    <source>
        <strain evidence="7">Abyssinian</strain>
    </source>
</reference>
<keyword evidence="8" id="KW-1185">Reference proteome</keyword>
<protein>
    <recommendedName>
        <fullName evidence="6">Ribosomal protein L15</fullName>
    </recommendedName>
</protein>
<dbReference type="GeneTree" id="ENSGT00910000144184"/>
<dbReference type="InterPro" id="IPR012678">
    <property type="entry name" value="Ribosomal_uL23/eL15/eS24_sf"/>
</dbReference>
<organism evidence="7 8">
    <name type="scientific">Felis catus</name>
    <name type="common">Cat</name>
    <name type="synonym">Felis silvestris catus</name>
    <dbReference type="NCBI Taxonomy" id="9685"/>
    <lineage>
        <taxon>Eukaryota</taxon>
        <taxon>Metazoa</taxon>
        <taxon>Chordata</taxon>
        <taxon>Craniata</taxon>
        <taxon>Vertebrata</taxon>
        <taxon>Euteleostomi</taxon>
        <taxon>Mammalia</taxon>
        <taxon>Eutheria</taxon>
        <taxon>Laurasiatheria</taxon>
        <taxon>Carnivora</taxon>
        <taxon>Feliformia</taxon>
        <taxon>Felidae</taxon>
        <taxon>Felinae</taxon>
        <taxon>Felis</taxon>
    </lineage>
</organism>
<dbReference type="PANTHER" id="PTHR11847">
    <property type="entry name" value="RIBOSOMAL PROTEIN L15"/>
    <property type="match status" value="1"/>
</dbReference>
<evidence type="ECO:0000256" key="4">
    <source>
        <dbReference type="ARBA" id="ARBA00034092"/>
    </source>
</evidence>
<dbReference type="InterPro" id="IPR000439">
    <property type="entry name" value="Ribosomal_eL15"/>
</dbReference>
<dbReference type="Ensembl" id="ENSFCTT00005046100.1">
    <property type="protein sequence ID" value="ENSFCTP00005032975.1"/>
    <property type="gene ID" value="ENSFCTG00005016152.1"/>
</dbReference>
<sequence length="116" mass="13141">MGAYTYILALWRKTQSDVMRFILSTASYSALYRVPHSARHAKAPRLGYNAKQGYVMYRIHVHCGDYKCPAPKGATYGKPVHHGVNQLKFAPSLHSCLGISWMPPWGSESPEFLLDW</sequence>
<accession>A0ABI7YDR0</accession>
<keyword evidence="2 6" id="KW-0689">Ribosomal protein</keyword>
<keyword evidence="3 6" id="KW-0687">Ribonucleoprotein</keyword>
<comment type="similarity">
    <text evidence="1 6">Belongs to the eukaryotic ribosomal protein eL15 family.</text>
</comment>
<comment type="function">
    <text evidence="4">Component of the large ribosomal subunit. The ribosome is a large ribonucleoprotein complex responsible for the synthesis of proteins in the cell.</text>
</comment>
<dbReference type="PANTHER" id="PTHR11847:SF4">
    <property type="entry name" value="LARGE RIBOSOMAL SUBUNIT PROTEIN EL15"/>
    <property type="match status" value="1"/>
</dbReference>
<evidence type="ECO:0000256" key="1">
    <source>
        <dbReference type="ARBA" id="ARBA00006857"/>
    </source>
</evidence>
<evidence type="ECO:0000256" key="3">
    <source>
        <dbReference type="ARBA" id="ARBA00023274"/>
    </source>
</evidence>
<evidence type="ECO:0000256" key="6">
    <source>
        <dbReference type="RuleBase" id="RU000663"/>
    </source>
</evidence>
<dbReference type="Gene3D" id="3.40.1120.10">
    <property type="entry name" value="Ribosomal protein l15e"/>
    <property type="match status" value="1"/>
</dbReference>
<dbReference type="Pfam" id="PF00827">
    <property type="entry name" value="Ribosomal_L15e"/>
    <property type="match status" value="1"/>
</dbReference>
<name>A0ABI7YDR0_FELCA</name>
<reference evidence="8" key="3">
    <citation type="submission" date="2021-02" db="EMBL/GenBank/DDBJ databases">
        <title>Safari Cat Assemblies.</title>
        <authorList>
            <person name="Bredemeyer K.R."/>
            <person name="Murphy W.J."/>
        </authorList>
    </citation>
    <scope>NUCLEOTIDE SEQUENCE [LARGE SCALE GENOMIC DNA]</scope>
</reference>
<dbReference type="Ensembl" id="ENSFCTT00005046126.1">
    <property type="protein sequence ID" value="ENSFCTP00005032999.1"/>
    <property type="gene ID" value="ENSFCTG00005016152.1"/>
</dbReference>
<reference evidence="7" key="4">
    <citation type="submission" date="2025-05" db="UniProtKB">
        <authorList>
            <consortium name="Ensembl"/>
        </authorList>
    </citation>
    <scope>IDENTIFICATION</scope>
    <source>
        <strain evidence="7">breed Abyssinian</strain>
    </source>
</reference>
<comment type="subunit">
    <text evidence="5">Component of the large ribosomal subunit. Interacts with IFIT1 (via TPR repeats 1-4).</text>
</comment>
<reference evidence="7" key="1">
    <citation type="journal article" date="2007" name="Genome Res.">
        <title>Initial sequence and comparative analysis of the cat genome.</title>
        <authorList>
            <person name="Pontius J.U."/>
            <person name="Mullikin J.C."/>
            <person name="Smith D.R."/>
            <person name="Lindblad-Toh K."/>
            <person name="Gnerre S."/>
            <person name="Clamp M."/>
            <person name="Chang J."/>
            <person name="Stephens R."/>
            <person name="Neelam B."/>
            <person name="Volfovsky N."/>
            <person name="Schaffer A.A."/>
            <person name="Agarwala R."/>
            <person name="Narfstrom K."/>
            <person name="Murphy W.J."/>
            <person name="Giger U."/>
            <person name="Roca A.L."/>
            <person name="Antunes A."/>
            <person name="Menotti-Raymond M."/>
            <person name="Yuhki N."/>
            <person name="Pecon-Slattery J."/>
            <person name="Johnson W.E."/>
            <person name="Bourque G."/>
            <person name="Tesler G."/>
            <person name="O'Brien S.J."/>
        </authorList>
    </citation>
    <scope>NUCLEOTIDE SEQUENCE [LARGE SCALE GENOMIC DNA]</scope>
    <source>
        <strain evidence="7">Abyssinian</strain>
    </source>
</reference>